<evidence type="ECO:0000313" key="12">
    <source>
        <dbReference type="Proteomes" id="UP000011715"/>
    </source>
</evidence>
<feature type="transmembrane region" description="Helical" evidence="8">
    <location>
        <begin position="52"/>
        <end position="75"/>
    </location>
</feature>
<dbReference type="InterPro" id="IPR013112">
    <property type="entry name" value="FAD-bd_8"/>
</dbReference>
<sequence>MESMQAAGRLPWLQAAVTTTHNPTNPIDNPILDPRKRAYVADLLRTLLEGRVIVGMYNIIAMLLLLLAFAAVHWYRSRRDRRKWRERIARLRAVRGSSGSSTPPAADSEEFSSSSSTVSGTASPLVPYKDDDDQEHVDLERRPLLRLPVRSHPSQGNLGGSRSRSTVFSRFRGWLAYQPRPIPIINRSLPSNAVSIFVLAWVAMSVFFFLFRSPLSGPYFFVPADRAGFVFIVNLPLLYLLAAKNQPIRLLTGRSYESLNIFHRRVGELMCFAAVVHMGGMLLFQFVLAPPWLNPVTPWQYFTTPLIVLGLGTFVSYELLYLTSLASIRQRCYELFLATHVMLQLVALVLLFFHFPTSRGFVLLSLLIFVLDRVVWRLKLKSVSLDADLCILQDGETLMLSADWDIPSSSCSSSSSGLRSALSRVFRHKDITAGWRPTDHVFLTVPALGRTHALQTHPFTIASGAPFSLSNPEDADATVSKPTHAWFNLLIRTHSGFTKDLLDHARRLGSSTSSPPLPSEPVRLRVRLDGPYGSCKALDMLRASDTAVLVAGGSGIAVVYSLAAALLLDDQRLLHDAGEASLIDLEDRLPSAPAPAVVAARPGRQRVHLLWVRRSRSHADWIPQERLDELVQVGLNLIVPEPTNEAGRPDTAGFVREICQSQASSDAWTGGVGVVVSGPDGMNREVRNVCAAAIGDGVDVRIAVEKFGW</sequence>
<keyword evidence="5" id="KW-0406">Ion transport</keyword>
<reference evidence="10" key="3">
    <citation type="submission" date="2011-03" db="EMBL/GenBank/DDBJ databases">
        <title>Annotation of Magnaporthe poae ATCC 64411.</title>
        <authorList>
            <person name="Ma L.-J."/>
            <person name="Dead R."/>
            <person name="Young S.K."/>
            <person name="Zeng Q."/>
            <person name="Gargeya S."/>
            <person name="Fitzgerald M."/>
            <person name="Haas B."/>
            <person name="Abouelleil A."/>
            <person name="Alvarado L."/>
            <person name="Arachchi H.M."/>
            <person name="Berlin A."/>
            <person name="Brown A."/>
            <person name="Chapman S.B."/>
            <person name="Chen Z."/>
            <person name="Dunbar C."/>
            <person name="Freedman E."/>
            <person name="Gearin G."/>
            <person name="Gellesch M."/>
            <person name="Goldberg J."/>
            <person name="Griggs A."/>
            <person name="Gujja S."/>
            <person name="Heiman D."/>
            <person name="Howarth C."/>
            <person name="Larson L."/>
            <person name="Lui A."/>
            <person name="MacDonald P.J.P."/>
            <person name="Mehta T."/>
            <person name="Montmayeur A."/>
            <person name="Murphy C."/>
            <person name="Neiman D."/>
            <person name="Pearson M."/>
            <person name="Priest M."/>
            <person name="Roberts A."/>
            <person name="Saif S."/>
            <person name="Shea T."/>
            <person name="Shenoy N."/>
            <person name="Sisk P."/>
            <person name="Stolte C."/>
            <person name="Sykes S."/>
            <person name="Yandava C."/>
            <person name="Wortman J."/>
            <person name="Nusbaum C."/>
            <person name="Birren B."/>
        </authorList>
    </citation>
    <scope>NUCLEOTIDE SEQUENCE</scope>
    <source>
        <strain evidence="10">ATCC 64411</strain>
    </source>
</reference>
<feature type="region of interest" description="Disordered" evidence="7">
    <location>
        <begin position="95"/>
        <end position="131"/>
    </location>
</feature>
<dbReference type="eggNOG" id="KOG0039">
    <property type="taxonomic scope" value="Eukaryota"/>
</dbReference>
<dbReference type="CDD" id="cd06186">
    <property type="entry name" value="NOX_Duox_like_FAD_NADP"/>
    <property type="match status" value="1"/>
</dbReference>
<evidence type="ECO:0000256" key="2">
    <source>
        <dbReference type="ARBA" id="ARBA00022448"/>
    </source>
</evidence>
<keyword evidence="12" id="KW-1185">Reference proteome</keyword>
<dbReference type="AlphaFoldDB" id="A0A0C4DSD4"/>
<feature type="transmembrane region" description="Helical" evidence="8">
    <location>
        <begin position="266"/>
        <end position="287"/>
    </location>
</feature>
<proteinExistence type="predicted"/>
<evidence type="ECO:0000256" key="1">
    <source>
        <dbReference type="ARBA" id="ARBA00004141"/>
    </source>
</evidence>
<dbReference type="GO" id="GO:0000293">
    <property type="term" value="F:ferric-chelate reductase activity"/>
    <property type="evidence" value="ECO:0007669"/>
    <property type="project" value="TreeGrafter"/>
</dbReference>
<dbReference type="GO" id="GO:0006879">
    <property type="term" value="P:intracellular iron ion homeostasis"/>
    <property type="evidence" value="ECO:0007669"/>
    <property type="project" value="TreeGrafter"/>
</dbReference>
<dbReference type="Proteomes" id="UP000011715">
    <property type="component" value="Unassembled WGS sequence"/>
</dbReference>
<dbReference type="Pfam" id="PF08022">
    <property type="entry name" value="FAD_binding_8"/>
    <property type="match status" value="1"/>
</dbReference>
<keyword evidence="6 8" id="KW-0472">Membrane</keyword>
<keyword evidence="4 8" id="KW-1133">Transmembrane helix</keyword>
<dbReference type="GO" id="GO:0006826">
    <property type="term" value="P:iron ion transport"/>
    <property type="evidence" value="ECO:0007669"/>
    <property type="project" value="TreeGrafter"/>
</dbReference>
<dbReference type="EMBL" id="GL876967">
    <property type="protein sequence ID" value="KLU83761.1"/>
    <property type="molecule type" value="Genomic_DNA"/>
</dbReference>
<accession>A0A0C4DSD4</accession>
<dbReference type="OrthoDB" id="17725at2759"/>
<dbReference type="Gene3D" id="3.40.50.80">
    <property type="entry name" value="Nucleotide-binding domain of ferredoxin-NADP reductase (FNR) module"/>
    <property type="match status" value="2"/>
</dbReference>
<evidence type="ECO:0000256" key="8">
    <source>
        <dbReference type="SAM" id="Phobius"/>
    </source>
</evidence>
<evidence type="ECO:0000313" key="10">
    <source>
        <dbReference type="EMBL" id="KLU83761.1"/>
    </source>
</evidence>
<dbReference type="InterPro" id="IPR051410">
    <property type="entry name" value="Ferric/Cupric_Reductase"/>
</dbReference>
<dbReference type="GO" id="GO:0005886">
    <property type="term" value="C:plasma membrane"/>
    <property type="evidence" value="ECO:0007669"/>
    <property type="project" value="TreeGrafter"/>
</dbReference>
<evidence type="ECO:0000256" key="7">
    <source>
        <dbReference type="SAM" id="MobiDB-lite"/>
    </source>
</evidence>
<gene>
    <name evidence="10" type="ORF">MAPG_02812</name>
</gene>
<feature type="transmembrane region" description="Helical" evidence="8">
    <location>
        <begin position="193"/>
        <end position="215"/>
    </location>
</feature>
<reference evidence="12" key="2">
    <citation type="submission" date="2010-05" db="EMBL/GenBank/DDBJ databases">
        <title>The genome sequence of Magnaporthe poae strain ATCC 64411.</title>
        <authorList>
            <person name="Ma L.-J."/>
            <person name="Dead R."/>
            <person name="Young S."/>
            <person name="Zeng Q."/>
            <person name="Koehrsen M."/>
            <person name="Alvarado L."/>
            <person name="Berlin A."/>
            <person name="Chapman S.B."/>
            <person name="Chen Z."/>
            <person name="Freedman E."/>
            <person name="Gellesch M."/>
            <person name="Goldberg J."/>
            <person name="Griggs A."/>
            <person name="Gujja S."/>
            <person name="Heilman E.R."/>
            <person name="Heiman D."/>
            <person name="Hepburn T."/>
            <person name="Howarth C."/>
            <person name="Jen D."/>
            <person name="Larson L."/>
            <person name="Mehta T."/>
            <person name="Neiman D."/>
            <person name="Pearson M."/>
            <person name="Roberts A."/>
            <person name="Saif S."/>
            <person name="Shea T."/>
            <person name="Shenoy N."/>
            <person name="Sisk P."/>
            <person name="Stolte C."/>
            <person name="Sykes S."/>
            <person name="Walk T."/>
            <person name="White J."/>
            <person name="Yandava C."/>
            <person name="Haas B."/>
            <person name="Nusbaum C."/>
            <person name="Birren B."/>
        </authorList>
    </citation>
    <scope>NUCLEOTIDE SEQUENCE [LARGE SCALE GENOMIC DNA]</scope>
    <source>
        <strain evidence="12">ATCC 64411 / 73-15</strain>
    </source>
</reference>
<dbReference type="PANTHER" id="PTHR32361:SF28">
    <property type="entry name" value="FRP1P"/>
    <property type="match status" value="1"/>
</dbReference>
<reference evidence="11" key="5">
    <citation type="submission" date="2015-06" db="UniProtKB">
        <authorList>
            <consortium name="EnsemblFungi"/>
        </authorList>
    </citation>
    <scope>IDENTIFICATION</scope>
    <source>
        <strain evidence="11">ATCC 64411</strain>
    </source>
</reference>
<keyword evidence="2" id="KW-0813">Transport</keyword>
<evidence type="ECO:0000256" key="6">
    <source>
        <dbReference type="ARBA" id="ARBA00023136"/>
    </source>
</evidence>
<protein>
    <recommendedName>
        <fullName evidence="9">FAD-binding FR-type domain-containing protein</fullName>
    </recommendedName>
</protein>
<dbReference type="SFLD" id="SFLDS00052">
    <property type="entry name" value="Ferric_Reductase_Domain"/>
    <property type="match status" value="1"/>
</dbReference>
<dbReference type="OMA" id="HPFTIFS"/>
<feature type="transmembrane region" description="Helical" evidence="8">
    <location>
        <begin position="227"/>
        <end position="245"/>
    </location>
</feature>
<feature type="transmembrane region" description="Helical" evidence="8">
    <location>
        <begin position="299"/>
        <end position="320"/>
    </location>
</feature>
<dbReference type="SUPFAM" id="SSF52343">
    <property type="entry name" value="Ferredoxin reductase-like, C-terminal NADP-linked domain"/>
    <property type="match status" value="1"/>
</dbReference>
<dbReference type="EnsemblFungi" id="MAPG_02812T0">
    <property type="protein sequence ID" value="MAPG_02812T0"/>
    <property type="gene ID" value="MAPG_02812"/>
</dbReference>
<dbReference type="EMBL" id="ADBL01000684">
    <property type="status" value="NOT_ANNOTATED_CDS"/>
    <property type="molecule type" value="Genomic_DNA"/>
</dbReference>
<feature type="transmembrane region" description="Helical" evidence="8">
    <location>
        <begin position="546"/>
        <end position="568"/>
    </location>
</feature>
<dbReference type="SFLD" id="SFLDG01168">
    <property type="entry name" value="Ferric_reductase_subgroup_(FRE"/>
    <property type="match status" value="1"/>
</dbReference>
<dbReference type="InterPro" id="IPR013130">
    <property type="entry name" value="Fe3_Rdtase_TM_dom"/>
</dbReference>
<dbReference type="InterPro" id="IPR039261">
    <property type="entry name" value="FNR_nucleotide-bd"/>
</dbReference>
<reference evidence="11" key="4">
    <citation type="journal article" date="2015" name="G3 (Bethesda)">
        <title>Genome sequences of three phytopathogenic species of the Magnaporthaceae family of fungi.</title>
        <authorList>
            <person name="Okagaki L.H."/>
            <person name="Nunes C.C."/>
            <person name="Sailsbery J."/>
            <person name="Clay B."/>
            <person name="Brown D."/>
            <person name="John T."/>
            <person name="Oh Y."/>
            <person name="Young N."/>
            <person name="Fitzgerald M."/>
            <person name="Haas B.J."/>
            <person name="Zeng Q."/>
            <person name="Young S."/>
            <person name="Adiconis X."/>
            <person name="Fan L."/>
            <person name="Levin J.Z."/>
            <person name="Mitchell T.K."/>
            <person name="Okubara P.A."/>
            <person name="Farman M.L."/>
            <person name="Kohn L.M."/>
            <person name="Birren B."/>
            <person name="Ma L.-J."/>
            <person name="Dean R.A."/>
        </authorList>
    </citation>
    <scope>NUCLEOTIDE SEQUENCE</scope>
    <source>
        <strain evidence="11">ATCC 64411 / 73-15</strain>
    </source>
</reference>
<dbReference type="PROSITE" id="PS51384">
    <property type="entry name" value="FAD_FR"/>
    <property type="match status" value="1"/>
</dbReference>
<feature type="compositionally biased region" description="Low complexity" evidence="7">
    <location>
        <begin position="111"/>
        <end position="123"/>
    </location>
</feature>
<reference evidence="10" key="1">
    <citation type="submission" date="2010-05" db="EMBL/GenBank/DDBJ databases">
        <title>The Genome Sequence of Magnaporthe poae strain ATCC 64411.</title>
        <authorList>
            <consortium name="The Broad Institute Genome Sequencing Platform"/>
            <consortium name="Broad Institute Genome Sequencing Center for Infectious Disease"/>
            <person name="Ma L.-J."/>
            <person name="Dead R."/>
            <person name="Young S."/>
            <person name="Zeng Q."/>
            <person name="Koehrsen M."/>
            <person name="Alvarado L."/>
            <person name="Berlin A."/>
            <person name="Chapman S.B."/>
            <person name="Chen Z."/>
            <person name="Freedman E."/>
            <person name="Gellesch M."/>
            <person name="Goldberg J."/>
            <person name="Griggs A."/>
            <person name="Gujja S."/>
            <person name="Heilman E.R."/>
            <person name="Heiman D."/>
            <person name="Hepburn T."/>
            <person name="Howarth C."/>
            <person name="Jen D."/>
            <person name="Larson L."/>
            <person name="Mehta T."/>
            <person name="Neiman D."/>
            <person name="Pearson M."/>
            <person name="Roberts A."/>
            <person name="Saif S."/>
            <person name="Shea T."/>
            <person name="Shenoy N."/>
            <person name="Sisk P."/>
            <person name="Stolte C."/>
            <person name="Sykes S."/>
            <person name="Walk T."/>
            <person name="White J."/>
            <person name="Yandava C."/>
            <person name="Haas B."/>
            <person name="Nusbaum C."/>
            <person name="Birren B."/>
        </authorList>
    </citation>
    <scope>NUCLEOTIDE SEQUENCE</scope>
    <source>
        <strain evidence="10">ATCC 64411</strain>
    </source>
</reference>
<evidence type="ECO:0000256" key="5">
    <source>
        <dbReference type="ARBA" id="ARBA00023065"/>
    </source>
</evidence>
<keyword evidence="3 8" id="KW-0812">Transmembrane</keyword>
<evidence type="ECO:0000259" key="9">
    <source>
        <dbReference type="PROSITE" id="PS51384"/>
    </source>
</evidence>
<dbReference type="Pfam" id="PF01794">
    <property type="entry name" value="Ferric_reduct"/>
    <property type="match status" value="1"/>
</dbReference>
<feature type="domain" description="FAD-binding FR-type" evidence="9">
    <location>
        <begin position="356"/>
        <end position="538"/>
    </location>
</feature>
<comment type="subcellular location">
    <subcellularLocation>
        <location evidence="1">Membrane</location>
        <topology evidence="1">Multi-pass membrane protein</topology>
    </subcellularLocation>
</comment>
<dbReference type="VEuPathDB" id="FungiDB:MAPG_02812"/>
<dbReference type="PANTHER" id="PTHR32361">
    <property type="entry name" value="FERRIC/CUPRIC REDUCTASE TRANSMEMBRANE COMPONENT"/>
    <property type="match status" value="1"/>
</dbReference>
<dbReference type="InterPro" id="IPR017927">
    <property type="entry name" value="FAD-bd_FR_type"/>
</dbReference>
<organism evidence="11 12">
    <name type="scientific">Magnaporthiopsis poae (strain ATCC 64411 / 73-15)</name>
    <name type="common">Kentucky bluegrass fungus</name>
    <name type="synonym">Magnaporthe poae</name>
    <dbReference type="NCBI Taxonomy" id="644358"/>
    <lineage>
        <taxon>Eukaryota</taxon>
        <taxon>Fungi</taxon>
        <taxon>Dikarya</taxon>
        <taxon>Ascomycota</taxon>
        <taxon>Pezizomycotina</taxon>
        <taxon>Sordariomycetes</taxon>
        <taxon>Sordariomycetidae</taxon>
        <taxon>Magnaporthales</taxon>
        <taxon>Magnaporthaceae</taxon>
        <taxon>Magnaporthiopsis</taxon>
    </lineage>
</organism>
<dbReference type="STRING" id="644358.A0A0C4DSD4"/>
<feature type="transmembrane region" description="Helical" evidence="8">
    <location>
        <begin position="332"/>
        <end position="353"/>
    </location>
</feature>
<dbReference type="GO" id="GO:0015677">
    <property type="term" value="P:copper ion import"/>
    <property type="evidence" value="ECO:0007669"/>
    <property type="project" value="TreeGrafter"/>
</dbReference>
<evidence type="ECO:0000313" key="11">
    <source>
        <dbReference type="EnsemblFungi" id="MAPG_02812T0"/>
    </source>
</evidence>
<evidence type="ECO:0000256" key="4">
    <source>
        <dbReference type="ARBA" id="ARBA00022989"/>
    </source>
</evidence>
<evidence type="ECO:0000256" key="3">
    <source>
        <dbReference type="ARBA" id="ARBA00022692"/>
    </source>
</evidence>
<name>A0A0C4DSD4_MAGP6</name>